<dbReference type="Pfam" id="PF00520">
    <property type="entry name" value="Ion_trans"/>
    <property type="match status" value="1"/>
</dbReference>
<evidence type="ECO:0000313" key="10">
    <source>
        <dbReference type="Proteomes" id="UP000006906"/>
    </source>
</evidence>
<accession>A0A2K3DV74</accession>
<feature type="region of interest" description="Disordered" evidence="6">
    <location>
        <begin position="161"/>
        <end position="182"/>
    </location>
</feature>
<dbReference type="AlphaFoldDB" id="A0A2K3DV74"/>
<protein>
    <recommendedName>
        <fullName evidence="8">Ion transport domain-containing protein</fullName>
    </recommendedName>
</protein>
<dbReference type="Gramene" id="PNW84450">
    <property type="protein sequence ID" value="PNW84450"/>
    <property type="gene ID" value="CHLRE_03g145147v5"/>
</dbReference>
<dbReference type="RefSeq" id="XP_001695626.2">
    <property type="nucleotide sequence ID" value="XM_001695574.2"/>
</dbReference>
<keyword evidence="10" id="KW-1185">Reference proteome</keyword>
<organism evidence="9 10">
    <name type="scientific">Chlamydomonas reinhardtii</name>
    <name type="common">Chlamydomonas smithii</name>
    <dbReference type="NCBI Taxonomy" id="3055"/>
    <lineage>
        <taxon>Eukaryota</taxon>
        <taxon>Viridiplantae</taxon>
        <taxon>Chlorophyta</taxon>
        <taxon>core chlorophytes</taxon>
        <taxon>Chlorophyceae</taxon>
        <taxon>CS clade</taxon>
        <taxon>Chlamydomonadales</taxon>
        <taxon>Chlamydomonadaceae</taxon>
        <taxon>Chlamydomonas</taxon>
    </lineage>
</organism>
<gene>
    <name evidence="9" type="ORF">CHLRE_03g145147v5</name>
</gene>
<dbReference type="InterPro" id="IPR005821">
    <property type="entry name" value="Ion_trans_dom"/>
</dbReference>
<keyword evidence="4 7" id="KW-1133">Transmembrane helix</keyword>
<feature type="region of interest" description="Disordered" evidence="6">
    <location>
        <begin position="256"/>
        <end position="277"/>
    </location>
</feature>
<dbReference type="GeneID" id="5721277"/>
<sequence length="373" mass="40329">MAVERLGSFFRMLFEVLRNLSLFFVFLGVLFIGWGLALAVLLGREGTSITRTYLQLFTCIFGDFNIALLTEEDLASEGLMALRRIFYSLYQILVNIILLNLLIAIINDGYERVSDSESYESQRSKLLLVVEVESVLPRRLARTVLEGLARTELYVITPEAATAGGTNPEDPSSSGVLAGGPRAPLQPPSAWYGRLGETKRYVMAVREVLHQQQSAFEHRIMQQLGAYKKGAAAGGGGGGGTLRDTLSAAMTGSMRRMVSEDSDEEEEAQEEAGPQQLQESMRRLGEQLEAVQHQTAADARQAAQEAAHAAGEAVMAAVQQQLGQAMGEAQRVVAAAVASMEAAAAAARRSAGRRGGSERVRVRIPAAAKREGK</sequence>
<keyword evidence="3" id="KW-0677">Repeat</keyword>
<dbReference type="PaxDb" id="3055-EDP01413"/>
<evidence type="ECO:0000256" key="1">
    <source>
        <dbReference type="ARBA" id="ARBA00004141"/>
    </source>
</evidence>
<feature type="transmembrane region" description="Helical" evidence="7">
    <location>
        <begin position="85"/>
        <end position="106"/>
    </location>
</feature>
<dbReference type="InParanoid" id="A0A2K3DV74"/>
<dbReference type="KEGG" id="cre:CHLRE_03g145147v5"/>
<reference evidence="9 10" key="1">
    <citation type="journal article" date="2007" name="Science">
        <title>The Chlamydomonas genome reveals the evolution of key animal and plant functions.</title>
        <authorList>
            <person name="Merchant S.S."/>
            <person name="Prochnik S.E."/>
            <person name="Vallon O."/>
            <person name="Harris E.H."/>
            <person name="Karpowicz S.J."/>
            <person name="Witman G.B."/>
            <person name="Terry A."/>
            <person name="Salamov A."/>
            <person name="Fritz-Laylin L.K."/>
            <person name="Marechal-Drouard L."/>
            <person name="Marshall W.F."/>
            <person name="Qu L.H."/>
            <person name="Nelson D.R."/>
            <person name="Sanderfoot A.A."/>
            <person name="Spalding M.H."/>
            <person name="Kapitonov V.V."/>
            <person name="Ren Q."/>
            <person name="Ferris P."/>
            <person name="Lindquist E."/>
            <person name="Shapiro H."/>
            <person name="Lucas S.M."/>
            <person name="Grimwood J."/>
            <person name="Schmutz J."/>
            <person name="Cardol P."/>
            <person name="Cerutti H."/>
            <person name="Chanfreau G."/>
            <person name="Chen C.L."/>
            <person name="Cognat V."/>
            <person name="Croft M.T."/>
            <person name="Dent R."/>
            <person name="Dutcher S."/>
            <person name="Fernandez E."/>
            <person name="Fukuzawa H."/>
            <person name="Gonzalez-Ballester D."/>
            <person name="Gonzalez-Halphen D."/>
            <person name="Hallmann A."/>
            <person name="Hanikenne M."/>
            <person name="Hippler M."/>
            <person name="Inwood W."/>
            <person name="Jabbari K."/>
            <person name="Kalanon M."/>
            <person name="Kuras R."/>
            <person name="Lefebvre P.A."/>
            <person name="Lemaire S.D."/>
            <person name="Lobanov A.V."/>
            <person name="Lohr M."/>
            <person name="Manuell A."/>
            <person name="Meier I."/>
            <person name="Mets L."/>
            <person name="Mittag M."/>
            <person name="Mittelmeier T."/>
            <person name="Moroney J.V."/>
            <person name="Moseley J."/>
            <person name="Napoli C."/>
            <person name="Nedelcu A.M."/>
            <person name="Niyogi K."/>
            <person name="Novoselov S.V."/>
            <person name="Paulsen I.T."/>
            <person name="Pazour G."/>
            <person name="Purton S."/>
            <person name="Ral J.P."/>
            <person name="Riano-Pachon D.M."/>
            <person name="Riekhof W."/>
            <person name="Rymarquis L."/>
            <person name="Schroda M."/>
            <person name="Stern D."/>
            <person name="Umen J."/>
            <person name="Willows R."/>
            <person name="Wilson N."/>
            <person name="Zimmer S.L."/>
            <person name="Allmer J."/>
            <person name="Balk J."/>
            <person name="Bisova K."/>
            <person name="Chen C.J."/>
            <person name="Elias M."/>
            <person name="Gendler K."/>
            <person name="Hauser C."/>
            <person name="Lamb M.R."/>
            <person name="Ledford H."/>
            <person name="Long J.C."/>
            <person name="Minagawa J."/>
            <person name="Page M.D."/>
            <person name="Pan J."/>
            <person name="Pootakham W."/>
            <person name="Roje S."/>
            <person name="Rose A."/>
            <person name="Stahlberg E."/>
            <person name="Terauchi A.M."/>
            <person name="Yang P."/>
            <person name="Ball S."/>
            <person name="Bowler C."/>
            <person name="Dieckmann C.L."/>
            <person name="Gladyshev V.N."/>
            <person name="Green P."/>
            <person name="Jorgensen R."/>
            <person name="Mayfield S."/>
            <person name="Mueller-Roeber B."/>
            <person name="Rajamani S."/>
            <person name="Sayre R.T."/>
            <person name="Brokstein P."/>
            <person name="Dubchak I."/>
            <person name="Goodstein D."/>
            <person name="Hornick L."/>
            <person name="Huang Y.W."/>
            <person name="Jhaveri J."/>
            <person name="Luo Y."/>
            <person name="Martinez D."/>
            <person name="Ngau W.C."/>
            <person name="Otillar B."/>
            <person name="Poliakov A."/>
            <person name="Porter A."/>
            <person name="Szajkowski L."/>
            <person name="Werner G."/>
            <person name="Zhou K."/>
            <person name="Grigoriev I.V."/>
            <person name="Rokhsar D.S."/>
            <person name="Grossman A.R."/>
        </authorList>
    </citation>
    <scope>NUCLEOTIDE SEQUENCE [LARGE SCALE GENOMIC DNA]</scope>
    <source>
        <strain evidence="10">CC-503</strain>
    </source>
</reference>
<feature type="region of interest" description="Disordered" evidence="6">
    <location>
        <begin position="346"/>
        <end position="373"/>
    </location>
</feature>
<dbReference type="InterPro" id="IPR024862">
    <property type="entry name" value="TRPV"/>
</dbReference>
<dbReference type="EMBL" id="CM008964">
    <property type="protein sequence ID" value="PNW84450.1"/>
    <property type="molecule type" value="Genomic_DNA"/>
</dbReference>
<dbReference type="GO" id="GO:0005216">
    <property type="term" value="F:monoatomic ion channel activity"/>
    <property type="evidence" value="ECO:0007669"/>
    <property type="project" value="InterPro"/>
</dbReference>
<evidence type="ECO:0000256" key="3">
    <source>
        <dbReference type="ARBA" id="ARBA00022737"/>
    </source>
</evidence>
<feature type="domain" description="Ion transport" evidence="8">
    <location>
        <begin position="3"/>
        <end position="115"/>
    </location>
</feature>
<evidence type="ECO:0000313" key="9">
    <source>
        <dbReference type="EMBL" id="PNW84450.1"/>
    </source>
</evidence>
<evidence type="ECO:0000256" key="5">
    <source>
        <dbReference type="ARBA" id="ARBA00023136"/>
    </source>
</evidence>
<dbReference type="OrthoDB" id="537112at2759"/>
<feature type="compositionally biased region" description="Acidic residues" evidence="6">
    <location>
        <begin position="260"/>
        <end position="270"/>
    </location>
</feature>
<dbReference type="PANTHER" id="PTHR10582:SF2">
    <property type="entry name" value="INACTIVE"/>
    <property type="match status" value="1"/>
</dbReference>
<dbReference type="ExpressionAtlas" id="A0A2K3DV74">
    <property type="expression patterns" value="baseline"/>
</dbReference>
<comment type="subcellular location">
    <subcellularLocation>
        <location evidence="1">Membrane</location>
        <topology evidence="1">Multi-pass membrane protein</topology>
    </subcellularLocation>
</comment>
<evidence type="ECO:0000256" key="7">
    <source>
        <dbReference type="SAM" id="Phobius"/>
    </source>
</evidence>
<name>A0A2K3DV74_CHLRE</name>
<feature type="transmembrane region" description="Helical" evidence="7">
    <location>
        <begin position="20"/>
        <end position="41"/>
    </location>
</feature>
<dbReference type="PANTHER" id="PTHR10582">
    <property type="entry name" value="TRANSIENT RECEPTOR POTENTIAL ION CHANNEL PROTEIN"/>
    <property type="match status" value="1"/>
</dbReference>
<dbReference type="Gene3D" id="1.10.287.70">
    <property type="match status" value="1"/>
</dbReference>
<dbReference type="Proteomes" id="UP000006906">
    <property type="component" value="Chromosome 3"/>
</dbReference>
<dbReference type="GO" id="GO:0016020">
    <property type="term" value="C:membrane"/>
    <property type="evidence" value="ECO:0007669"/>
    <property type="project" value="UniProtKB-SubCell"/>
</dbReference>
<evidence type="ECO:0000256" key="4">
    <source>
        <dbReference type="ARBA" id="ARBA00022989"/>
    </source>
</evidence>
<evidence type="ECO:0000256" key="2">
    <source>
        <dbReference type="ARBA" id="ARBA00022692"/>
    </source>
</evidence>
<keyword evidence="2 7" id="KW-0812">Transmembrane</keyword>
<keyword evidence="5 7" id="KW-0472">Membrane</keyword>
<evidence type="ECO:0000259" key="8">
    <source>
        <dbReference type="Pfam" id="PF00520"/>
    </source>
</evidence>
<proteinExistence type="predicted"/>
<evidence type="ECO:0000256" key="6">
    <source>
        <dbReference type="SAM" id="MobiDB-lite"/>
    </source>
</evidence>